<gene>
    <name evidence="2" type="ORF">PGQ11_005587</name>
</gene>
<organism evidence="2 3">
    <name type="scientific">Apiospora arundinis</name>
    <dbReference type="NCBI Taxonomy" id="335852"/>
    <lineage>
        <taxon>Eukaryota</taxon>
        <taxon>Fungi</taxon>
        <taxon>Dikarya</taxon>
        <taxon>Ascomycota</taxon>
        <taxon>Pezizomycotina</taxon>
        <taxon>Sordariomycetes</taxon>
        <taxon>Xylariomycetidae</taxon>
        <taxon>Amphisphaeriales</taxon>
        <taxon>Apiosporaceae</taxon>
        <taxon>Apiospora</taxon>
    </lineage>
</organism>
<protein>
    <submittedName>
        <fullName evidence="2">Uncharacterized protein</fullName>
    </submittedName>
</protein>
<keyword evidence="1" id="KW-0732">Signal</keyword>
<dbReference type="Proteomes" id="UP001390339">
    <property type="component" value="Unassembled WGS sequence"/>
</dbReference>
<feature type="signal peptide" evidence="1">
    <location>
        <begin position="1"/>
        <end position="23"/>
    </location>
</feature>
<evidence type="ECO:0000313" key="3">
    <source>
        <dbReference type="Proteomes" id="UP001390339"/>
    </source>
</evidence>
<dbReference type="EMBL" id="JAPCWZ010000003">
    <property type="protein sequence ID" value="KAK8875073.1"/>
    <property type="molecule type" value="Genomic_DNA"/>
</dbReference>
<keyword evidence="3" id="KW-1185">Reference proteome</keyword>
<accession>A0ABR2JBV6</accession>
<name>A0ABR2JBV6_9PEZI</name>
<evidence type="ECO:0000313" key="2">
    <source>
        <dbReference type="EMBL" id="KAK8875073.1"/>
    </source>
</evidence>
<feature type="chain" id="PRO_5045085778" evidence="1">
    <location>
        <begin position="24"/>
        <end position="81"/>
    </location>
</feature>
<evidence type="ECO:0000256" key="1">
    <source>
        <dbReference type="SAM" id="SignalP"/>
    </source>
</evidence>
<comment type="caution">
    <text evidence="2">The sequence shown here is derived from an EMBL/GenBank/DDBJ whole genome shotgun (WGS) entry which is preliminary data.</text>
</comment>
<sequence length="81" mass="9428">MHCMQCLLPLSLFLEYQLPNTNAKADEAWAILDLHTLYVWAERYFDWLKELQSRALVYRHTLLVGVAYHPQTLPPPSPADC</sequence>
<proteinExistence type="predicted"/>
<reference evidence="2 3" key="1">
    <citation type="journal article" date="2024" name="IMA Fungus">
        <title>Apiospora arundinis, a panoply of carbohydrate-active enzymes and secondary metabolites.</title>
        <authorList>
            <person name="Sorensen T."/>
            <person name="Petersen C."/>
            <person name="Muurmann A.T."/>
            <person name="Christiansen J.V."/>
            <person name="Brundto M.L."/>
            <person name="Overgaard C.K."/>
            <person name="Boysen A.T."/>
            <person name="Wollenberg R.D."/>
            <person name="Larsen T.O."/>
            <person name="Sorensen J.L."/>
            <person name="Nielsen K.L."/>
            <person name="Sondergaard T.E."/>
        </authorList>
    </citation>
    <scope>NUCLEOTIDE SEQUENCE [LARGE SCALE GENOMIC DNA]</scope>
    <source>
        <strain evidence="2 3">AAU 773</strain>
    </source>
</reference>